<comment type="caution">
    <text evidence="1">The sequence shown here is derived from an EMBL/GenBank/DDBJ whole genome shotgun (WGS) entry which is preliminary data.</text>
</comment>
<sequence>MSKQTQLRHYKESVVIPAKVDDVFDYIDDHKRFSSHMNQSSWMMGGGKMNTSVDEKNGQKVGSHIRLDGTVFGIHLFLDEVVTHYEPPHLKTWKTIGTPKLLIIGNYQMKIEIKSDERGSLISVSIDYELPKTNDWLGKLFSGWYAKWCVQQMLKGTSNYFANNKGGEE</sequence>
<dbReference type="Proteomes" id="UP000034246">
    <property type="component" value="Unassembled WGS sequence"/>
</dbReference>
<proteinExistence type="predicted"/>
<accession>A0A0G0QK93</accession>
<dbReference type="CDD" id="cd07812">
    <property type="entry name" value="SRPBCC"/>
    <property type="match status" value="1"/>
</dbReference>
<protein>
    <recommendedName>
        <fullName evidence="3">SRPBCC family protein</fullName>
    </recommendedName>
</protein>
<evidence type="ECO:0000313" key="1">
    <source>
        <dbReference type="EMBL" id="KKR10830.1"/>
    </source>
</evidence>
<dbReference type="SUPFAM" id="SSF55961">
    <property type="entry name" value="Bet v1-like"/>
    <property type="match status" value="1"/>
</dbReference>
<reference evidence="1 2" key="1">
    <citation type="journal article" date="2015" name="Nature">
        <title>rRNA introns, odd ribosomes, and small enigmatic genomes across a large radiation of phyla.</title>
        <authorList>
            <person name="Brown C.T."/>
            <person name="Hug L.A."/>
            <person name="Thomas B.C."/>
            <person name="Sharon I."/>
            <person name="Castelle C.J."/>
            <person name="Singh A."/>
            <person name="Wilkins M.J."/>
            <person name="Williams K.H."/>
            <person name="Banfield J.F."/>
        </authorList>
    </citation>
    <scope>NUCLEOTIDE SEQUENCE [LARGE SCALE GENOMIC DNA]</scope>
</reference>
<evidence type="ECO:0008006" key="3">
    <source>
        <dbReference type="Google" id="ProtNLM"/>
    </source>
</evidence>
<dbReference type="AlphaFoldDB" id="A0A0G0QK93"/>
<name>A0A0G0QK93_9BACT</name>
<organism evidence="1 2">
    <name type="scientific">Candidatus Woesebacteria bacterium GW2011_GWA1_39_21</name>
    <dbReference type="NCBI Taxonomy" id="1618550"/>
    <lineage>
        <taxon>Bacteria</taxon>
        <taxon>Candidatus Woeseibacteriota</taxon>
    </lineage>
</organism>
<dbReference type="InterPro" id="IPR019587">
    <property type="entry name" value="Polyketide_cyclase/dehydratase"/>
</dbReference>
<dbReference type="Pfam" id="PF10604">
    <property type="entry name" value="Polyketide_cyc2"/>
    <property type="match status" value="1"/>
</dbReference>
<dbReference type="EMBL" id="LBWP01000014">
    <property type="protein sequence ID" value="KKR10830.1"/>
    <property type="molecule type" value="Genomic_DNA"/>
</dbReference>
<evidence type="ECO:0000313" key="2">
    <source>
        <dbReference type="Proteomes" id="UP000034246"/>
    </source>
</evidence>
<dbReference type="Gene3D" id="3.30.530.20">
    <property type="match status" value="1"/>
</dbReference>
<gene>
    <name evidence="1" type="ORF">UT39_C0014G0019</name>
</gene>
<dbReference type="STRING" id="1618550.UT39_C0014G0019"/>
<dbReference type="InterPro" id="IPR023393">
    <property type="entry name" value="START-like_dom_sf"/>
</dbReference>